<dbReference type="EMBL" id="UYSU01034453">
    <property type="protein sequence ID" value="VDL94445.1"/>
    <property type="molecule type" value="Genomic_DNA"/>
</dbReference>
<organism evidence="3">
    <name type="scientific">Schistocephalus solidus</name>
    <name type="common">Tapeworm</name>
    <dbReference type="NCBI Taxonomy" id="70667"/>
    <lineage>
        <taxon>Eukaryota</taxon>
        <taxon>Metazoa</taxon>
        <taxon>Spiralia</taxon>
        <taxon>Lophotrochozoa</taxon>
        <taxon>Platyhelminthes</taxon>
        <taxon>Cestoda</taxon>
        <taxon>Eucestoda</taxon>
        <taxon>Diphyllobothriidea</taxon>
        <taxon>Diphyllobothriidae</taxon>
        <taxon>Schistocephalus</taxon>
    </lineage>
</organism>
<reference evidence="1 2" key="2">
    <citation type="submission" date="2018-11" db="EMBL/GenBank/DDBJ databases">
        <authorList>
            <consortium name="Pathogen Informatics"/>
        </authorList>
    </citation>
    <scope>NUCLEOTIDE SEQUENCE [LARGE SCALE GENOMIC DNA]</scope>
    <source>
        <strain evidence="1 2">NST_G2</strain>
    </source>
</reference>
<keyword evidence="2" id="KW-1185">Reference proteome</keyword>
<evidence type="ECO:0000313" key="2">
    <source>
        <dbReference type="Proteomes" id="UP000275846"/>
    </source>
</evidence>
<name>A0A183SV12_SCHSO</name>
<protein>
    <submittedName>
        <fullName evidence="3">N-acetyltransferase domain-containing protein</fullName>
    </submittedName>
</protein>
<accession>A0A183SV12</accession>
<dbReference type="Proteomes" id="UP000275846">
    <property type="component" value="Unassembled WGS sequence"/>
</dbReference>
<reference evidence="3" key="1">
    <citation type="submission" date="2016-06" db="UniProtKB">
        <authorList>
            <consortium name="WormBaseParasite"/>
        </authorList>
    </citation>
    <scope>IDENTIFICATION</scope>
</reference>
<proteinExistence type="predicted"/>
<dbReference type="WBParaSite" id="SSLN_0000837001-mRNA-1">
    <property type="protein sequence ID" value="SSLN_0000837001-mRNA-1"/>
    <property type="gene ID" value="SSLN_0000837001"/>
</dbReference>
<gene>
    <name evidence="1" type="ORF">SSLN_LOCUS8060</name>
</gene>
<dbReference type="AlphaFoldDB" id="A0A183SV12"/>
<sequence length="87" mass="9886">MSQLRVWGTAAPGVGYGQLMTTAQQGQKFASGALKRLELASSVNIIDQTWRDNELVLQWAERWSTAQRGRNFKSEAPQRLRFDMASW</sequence>
<evidence type="ECO:0000313" key="3">
    <source>
        <dbReference type="WBParaSite" id="SSLN_0000837001-mRNA-1"/>
    </source>
</evidence>
<evidence type="ECO:0000313" key="1">
    <source>
        <dbReference type="EMBL" id="VDL94445.1"/>
    </source>
</evidence>